<dbReference type="RefSeq" id="WP_005710960.1">
    <property type="nucleotide sequence ID" value="NZ_CBCRUP010000013.1"/>
</dbReference>
<dbReference type="AlphaFoldDB" id="A0A1T0A7X1"/>
<name>A0A1T0A7X1_GLAPU</name>
<dbReference type="Pfam" id="PF02635">
    <property type="entry name" value="DsrE"/>
    <property type="match status" value="1"/>
</dbReference>
<dbReference type="SUPFAM" id="SSF75169">
    <property type="entry name" value="DsrEFH-like"/>
    <property type="match status" value="1"/>
</dbReference>
<evidence type="ECO:0000313" key="6">
    <source>
        <dbReference type="EMBL" id="WGE10102.1"/>
    </source>
</evidence>
<dbReference type="NCBIfam" id="TIGR03012">
    <property type="entry name" value="sulf_tusD_dsrE"/>
    <property type="match status" value="1"/>
</dbReference>
<dbReference type="NCBIfam" id="NF001237">
    <property type="entry name" value="PRK00207.1"/>
    <property type="match status" value="1"/>
</dbReference>
<dbReference type="EMBL" id="CP071491">
    <property type="protein sequence ID" value="QSX16937.1"/>
    <property type="molecule type" value="Genomic_DNA"/>
</dbReference>
<protein>
    <submittedName>
        <fullName evidence="6">Sulfurtransferase complex subunit TusD</fullName>
        <ecNumber evidence="6">2.8.1.-</ecNumber>
    </submittedName>
</protein>
<proteinExistence type="inferred from homology"/>
<dbReference type="PANTHER" id="PTHR34874">
    <property type="entry name" value="PROTEIN YCHN"/>
    <property type="match status" value="1"/>
</dbReference>
<evidence type="ECO:0000256" key="3">
    <source>
        <dbReference type="ARBA" id="ARBA00022490"/>
    </source>
</evidence>
<dbReference type="InterPro" id="IPR017463">
    <property type="entry name" value="Sulphur_relay_TusD/DsrE"/>
</dbReference>
<evidence type="ECO:0000256" key="4">
    <source>
        <dbReference type="ARBA" id="ARBA00022679"/>
    </source>
</evidence>
<keyword evidence="3" id="KW-0963">Cytoplasm</keyword>
<dbReference type="EC" id="2.8.1.-" evidence="6"/>
<reference evidence="6" key="2">
    <citation type="submission" date="2023-04" db="EMBL/GenBank/DDBJ databases">
        <title>Molecular characterization of the Integrative and Conjugative elements harboring multidrug-resistance gene from Glaesserella (Haemophilus) parasuis.</title>
        <authorList>
            <person name="Che Y."/>
            <person name="Zhou L."/>
        </authorList>
    </citation>
    <scope>NUCLEOTIDE SEQUENCE</scope>
    <source>
        <strain evidence="6">Z44</strain>
    </source>
</reference>
<keyword evidence="4 6" id="KW-0808">Transferase</keyword>
<dbReference type="GO" id="GO:0016783">
    <property type="term" value="F:sulfurtransferase activity"/>
    <property type="evidence" value="ECO:0007669"/>
    <property type="project" value="InterPro"/>
</dbReference>
<evidence type="ECO:0000256" key="1">
    <source>
        <dbReference type="ARBA" id="ARBA00004496"/>
    </source>
</evidence>
<evidence type="ECO:0000313" key="5">
    <source>
        <dbReference type="EMBL" id="QSX16937.1"/>
    </source>
</evidence>
<dbReference type="InterPro" id="IPR003787">
    <property type="entry name" value="Sulphur_relay_DsrE/F-like"/>
</dbReference>
<dbReference type="Proteomes" id="UP001222296">
    <property type="component" value="Chromosome"/>
</dbReference>
<sequence>MRYVLAVKHGVYGSQGAYLAYQVAQALLAQGHRIEQIFFFQDGVSNANQLIDPASDELNLVEAWKSLAQSHRLSLHLCIAAAQRRGIVEQNLAEGFTLAGLGEFSQAVFTADRLLTI</sequence>
<evidence type="ECO:0000256" key="2">
    <source>
        <dbReference type="ARBA" id="ARBA00007067"/>
    </source>
</evidence>
<comment type="similarity">
    <text evidence="2">Belongs to the DsrE/TusD family.</text>
</comment>
<dbReference type="Gene3D" id="3.40.1260.10">
    <property type="entry name" value="DsrEFH-like"/>
    <property type="match status" value="1"/>
</dbReference>
<dbReference type="GO" id="GO:0097163">
    <property type="term" value="F:sulfur carrier activity"/>
    <property type="evidence" value="ECO:0007669"/>
    <property type="project" value="TreeGrafter"/>
</dbReference>
<accession>A0A1T0A7X1</accession>
<dbReference type="GO" id="GO:1990228">
    <property type="term" value="C:sulfurtransferase complex"/>
    <property type="evidence" value="ECO:0007669"/>
    <property type="project" value="TreeGrafter"/>
</dbReference>
<evidence type="ECO:0000313" key="7">
    <source>
        <dbReference type="Proteomes" id="UP001222296"/>
    </source>
</evidence>
<dbReference type="PANTHER" id="PTHR34874:SF3">
    <property type="entry name" value="SULFURTRANSFERASE TUSD"/>
    <property type="match status" value="1"/>
</dbReference>
<gene>
    <name evidence="6" type="primary">tusD</name>
    <name evidence="5" type="ORF">J1G54_11615</name>
    <name evidence="6" type="ORF">QBL01_00270</name>
</gene>
<dbReference type="GO" id="GO:0002143">
    <property type="term" value="P:tRNA wobble position uridine thiolation"/>
    <property type="evidence" value="ECO:0007669"/>
    <property type="project" value="TreeGrafter"/>
</dbReference>
<dbReference type="InterPro" id="IPR027396">
    <property type="entry name" value="DsrEFH-like"/>
</dbReference>
<comment type="subcellular location">
    <subcellularLocation>
        <location evidence="1">Cytoplasm</location>
    </subcellularLocation>
</comment>
<dbReference type="KEGG" id="hpak:JT17_07305"/>
<reference evidence="5" key="1">
    <citation type="submission" date="2021-03" db="EMBL/GenBank/DDBJ databases">
        <title>Characterization of a novel Integrative Conjugative Element in Glaesserella parasuis.</title>
        <authorList>
            <person name="Hu G."/>
            <person name="Sun H."/>
        </authorList>
    </citation>
    <scope>NUCLEOTIDE SEQUENCE</scope>
    <source>
        <strain evidence="5">GHP1807</strain>
    </source>
</reference>
<dbReference type="Proteomes" id="UP000662736">
    <property type="component" value="Chromosome"/>
</dbReference>
<dbReference type="EMBL" id="CP121769">
    <property type="protein sequence ID" value="WGE10102.1"/>
    <property type="molecule type" value="Genomic_DNA"/>
</dbReference>
<organism evidence="6 7">
    <name type="scientific">Glaesserella parasuis</name>
    <name type="common">Haemophilus parasuis</name>
    <dbReference type="NCBI Taxonomy" id="738"/>
    <lineage>
        <taxon>Bacteria</taxon>
        <taxon>Pseudomonadati</taxon>
        <taxon>Pseudomonadota</taxon>
        <taxon>Gammaproteobacteria</taxon>
        <taxon>Pasteurellales</taxon>
        <taxon>Pasteurellaceae</taxon>
        <taxon>Glaesserella</taxon>
    </lineage>
</organism>